<sequence>MFRLRQHRVSASGVFTIRLYNLDRLHVSSSNTPHLAVAMQQPTCSGLRVESLADSHVIFHAVMLGILPMVVRRLDPDERQLIHPGCVFVWEERCPLAQATGTGMERWTDGRRWGPSRVRDEFLLYQEVLPELDADEEVSHRQLRNRLVKKSYSVLVDLERGRRKWHLVAYYTQDSLERLHTIADIPTLAALRGYVPEGKYMTARSSKVRTRAEKGGASQVANQVSVFSEPPGPYEPAPGAPPSPDSYSAAFPESKPSPTPTALSTSVRLPDIHQAQSPVQRRRSASQDLAPLVYLKTLPYMPRHPIDAVALRSFDRAMF</sequence>
<comment type="caution">
    <text evidence="2">The sequence shown here is derived from an EMBL/GenBank/DDBJ whole genome shotgun (WGS) entry which is preliminary data.</text>
</comment>
<accession>A0A401GE73</accession>
<evidence type="ECO:0008006" key="4">
    <source>
        <dbReference type="Google" id="ProtNLM"/>
    </source>
</evidence>
<dbReference type="OrthoDB" id="5572844at2759"/>
<dbReference type="InterPro" id="IPR018608">
    <property type="entry name" value="Gti1/Pac2"/>
</dbReference>
<protein>
    <recommendedName>
        <fullName evidence="4">cAMP-independent regulatory protein</fullName>
    </recommendedName>
</protein>
<organism evidence="2 3">
    <name type="scientific">Sparassis crispa</name>
    <dbReference type="NCBI Taxonomy" id="139825"/>
    <lineage>
        <taxon>Eukaryota</taxon>
        <taxon>Fungi</taxon>
        <taxon>Dikarya</taxon>
        <taxon>Basidiomycota</taxon>
        <taxon>Agaricomycotina</taxon>
        <taxon>Agaricomycetes</taxon>
        <taxon>Polyporales</taxon>
        <taxon>Sparassidaceae</taxon>
        <taxon>Sparassis</taxon>
    </lineage>
</organism>
<dbReference type="Pfam" id="PF09729">
    <property type="entry name" value="Gti1_Pac2"/>
    <property type="match status" value="1"/>
</dbReference>
<dbReference type="InParanoid" id="A0A401GE73"/>
<dbReference type="PANTHER" id="PTHR28027">
    <property type="entry name" value="TRANSCRIPTIONAL REGULATOR MIT1"/>
    <property type="match status" value="1"/>
</dbReference>
<evidence type="ECO:0000313" key="3">
    <source>
        <dbReference type="Proteomes" id="UP000287166"/>
    </source>
</evidence>
<proteinExistence type="predicted"/>
<dbReference type="PANTHER" id="PTHR28027:SF1">
    <property type="entry name" value="CAMP INDEPENDENT REGULATORY PROTEIN (AFU_ORTHOLOGUE AFUA_3G09640)"/>
    <property type="match status" value="1"/>
</dbReference>
<dbReference type="RefSeq" id="XP_027611392.1">
    <property type="nucleotide sequence ID" value="XM_027755591.1"/>
</dbReference>
<dbReference type="Proteomes" id="UP000287166">
    <property type="component" value="Unassembled WGS sequence"/>
</dbReference>
<evidence type="ECO:0000256" key="1">
    <source>
        <dbReference type="SAM" id="MobiDB-lite"/>
    </source>
</evidence>
<reference evidence="2 3" key="1">
    <citation type="journal article" date="2018" name="Sci. Rep.">
        <title>Genome sequence of the cauliflower mushroom Sparassis crispa (Hanabiratake) and its association with beneficial usage.</title>
        <authorList>
            <person name="Kiyama R."/>
            <person name="Furutani Y."/>
            <person name="Kawaguchi K."/>
            <person name="Nakanishi T."/>
        </authorList>
    </citation>
    <scope>NUCLEOTIDE SEQUENCE [LARGE SCALE GENOMIC DNA]</scope>
</reference>
<name>A0A401GE73_9APHY</name>
<feature type="compositionally biased region" description="Pro residues" evidence="1">
    <location>
        <begin position="230"/>
        <end position="244"/>
    </location>
</feature>
<dbReference type="AlphaFoldDB" id="A0A401GE73"/>
<gene>
    <name evidence="2" type="ORF">SCP_0301940</name>
</gene>
<evidence type="ECO:0000313" key="2">
    <source>
        <dbReference type="EMBL" id="GBE80479.1"/>
    </source>
</evidence>
<dbReference type="EMBL" id="BFAD01000003">
    <property type="protein sequence ID" value="GBE80479.1"/>
    <property type="molecule type" value="Genomic_DNA"/>
</dbReference>
<feature type="region of interest" description="Disordered" evidence="1">
    <location>
        <begin position="210"/>
        <end position="264"/>
    </location>
</feature>
<dbReference type="GeneID" id="38777396"/>
<dbReference type="GO" id="GO:0003677">
    <property type="term" value="F:DNA binding"/>
    <property type="evidence" value="ECO:0007669"/>
    <property type="project" value="TreeGrafter"/>
</dbReference>
<keyword evidence="3" id="KW-1185">Reference proteome</keyword>